<dbReference type="Gene3D" id="1.10.10.60">
    <property type="entry name" value="Homeodomain-like"/>
    <property type="match status" value="2"/>
</dbReference>
<accession>A0A923I9Y8</accession>
<dbReference type="Gene3D" id="3.40.50.2300">
    <property type="match status" value="1"/>
</dbReference>
<proteinExistence type="predicted"/>
<feature type="domain" description="Response regulatory" evidence="12">
    <location>
        <begin position="3"/>
        <end position="120"/>
    </location>
</feature>
<dbReference type="Pfam" id="PF12833">
    <property type="entry name" value="HTH_18"/>
    <property type="match status" value="1"/>
</dbReference>
<dbReference type="GO" id="GO:0003700">
    <property type="term" value="F:DNA-binding transcription factor activity"/>
    <property type="evidence" value="ECO:0007669"/>
    <property type="project" value="InterPro"/>
</dbReference>
<evidence type="ECO:0000256" key="2">
    <source>
        <dbReference type="ARBA" id="ARBA00018672"/>
    </source>
</evidence>
<keyword evidence="7" id="KW-0238">DNA-binding</keyword>
<dbReference type="PRINTS" id="PR00032">
    <property type="entry name" value="HTHARAC"/>
</dbReference>
<dbReference type="InterPro" id="IPR001789">
    <property type="entry name" value="Sig_transdc_resp-reg_receiver"/>
</dbReference>
<evidence type="ECO:0000256" key="9">
    <source>
        <dbReference type="ARBA" id="ARBA00024867"/>
    </source>
</evidence>
<keyword evidence="4 10" id="KW-0597">Phosphoprotein</keyword>
<dbReference type="GO" id="GO:0000160">
    <property type="term" value="P:phosphorelay signal transduction system"/>
    <property type="evidence" value="ECO:0007669"/>
    <property type="project" value="UniProtKB-KW"/>
</dbReference>
<keyword evidence="3" id="KW-0963">Cytoplasm</keyword>
<dbReference type="InterPro" id="IPR051552">
    <property type="entry name" value="HptR"/>
</dbReference>
<evidence type="ECO:0000256" key="8">
    <source>
        <dbReference type="ARBA" id="ARBA00023163"/>
    </source>
</evidence>
<reference evidence="13" key="1">
    <citation type="submission" date="2020-08" db="EMBL/GenBank/DDBJ databases">
        <title>Genome public.</title>
        <authorList>
            <person name="Liu C."/>
            <person name="Sun Q."/>
        </authorList>
    </citation>
    <scope>NUCLEOTIDE SEQUENCE</scope>
    <source>
        <strain evidence="13">BX8</strain>
    </source>
</reference>
<evidence type="ECO:0000256" key="7">
    <source>
        <dbReference type="ARBA" id="ARBA00023125"/>
    </source>
</evidence>
<evidence type="ECO:0000313" key="13">
    <source>
        <dbReference type="EMBL" id="MBC5581819.1"/>
    </source>
</evidence>
<dbReference type="CDD" id="cd17536">
    <property type="entry name" value="REC_YesN-like"/>
    <property type="match status" value="1"/>
</dbReference>
<dbReference type="PANTHER" id="PTHR42713">
    <property type="entry name" value="HISTIDINE KINASE-RELATED"/>
    <property type="match status" value="1"/>
</dbReference>
<dbReference type="SUPFAM" id="SSF46689">
    <property type="entry name" value="Homeodomain-like"/>
    <property type="match status" value="2"/>
</dbReference>
<gene>
    <name evidence="13" type="ORF">H8S23_09895</name>
</gene>
<dbReference type="InterPro" id="IPR018060">
    <property type="entry name" value="HTH_AraC"/>
</dbReference>
<name>A0A923I9Y8_9FIRM</name>
<evidence type="ECO:0000256" key="1">
    <source>
        <dbReference type="ARBA" id="ARBA00004496"/>
    </source>
</evidence>
<evidence type="ECO:0000256" key="10">
    <source>
        <dbReference type="PROSITE-ProRule" id="PRU00169"/>
    </source>
</evidence>
<sequence length="537" mass="60098">MIKVVVADDEEKVCRLICSLVDWSAFEMEIVGTAHNGLEALELVERLSPDLMVTDIRMPGCDGLELISRAKQLDEQLEFIIISGYRHFEYAQTAIKYGVGDYLLKPIKREELSATLEKMRERYRHRTDQVSKEEQLRLQLQSDIDRLRAGLFTGLLLQREPPAEALDLDRLNQDYHYAFRPGCFEAVGVKIDGGHELLTSGAFKVLEEKLSRILRGLLRPVCTELEFCFQGSRVWGVVNYAPQDRPAVRRQLKAALDKMKVQKSFFPEQFTIGQGRVADSPAGLPASVEDVHRALDQRLVEGAGKLLEAPPRAEGFPRGRELLADVSKAMEAGLEILDPAPVLGAVRLLRADLLASETATGGEVLYLAGEVCSTFVLLLRNLHYDLPGADGFLDAFLARADLCSSAEQVWDELEAAVSGSLTALIEQKRQEDTRPIRTAKQYIQEHAGEPLTLEEVSGVVGFNASYFSSLFKKETGQNFVEYLSEVRMERAKELLKETSLPVSEICGRVGYSDLKYFTKSFKKVTGIKPGEFRKLYS</sequence>
<dbReference type="PROSITE" id="PS01124">
    <property type="entry name" value="HTH_ARAC_FAMILY_2"/>
    <property type="match status" value="1"/>
</dbReference>
<evidence type="ECO:0000256" key="4">
    <source>
        <dbReference type="ARBA" id="ARBA00022553"/>
    </source>
</evidence>
<keyword evidence="8" id="KW-0804">Transcription</keyword>
<evidence type="ECO:0000259" key="12">
    <source>
        <dbReference type="PROSITE" id="PS50110"/>
    </source>
</evidence>
<dbReference type="AlphaFoldDB" id="A0A923I9Y8"/>
<keyword evidence="5" id="KW-0902">Two-component regulatory system</keyword>
<organism evidence="13 14">
    <name type="scientific">Anaerofilum hominis</name>
    <dbReference type="NCBI Taxonomy" id="2763016"/>
    <lineage>
        <taxon>Bacteria</taxon>
        <taxon>Bacillati</taxon>
        <taxon>Bacillota</taxon>
        <taxon>Clostridia</taxon>
        <taxon>Eubacteriales</taxon>
        <taxon>Oscillospiraceae</taxon>
        <taxon>Anaerofilum</taxon>
    </lineage>
</organism>
<dbReference type="InterPro" id="IPR009057">
    <property type="entry name" value="Homeodomain-like_sf"/>
</dbReference>
<keyword evidence="6" id="KW-0805">Transcription regulation</keyword>
<dbReference type="PROSITE" id="PS50110">
    <property type="entry name" value="RESPONSE_REGULATORY"/>
    <property type="match status" value="1"/>
</dbReference>
<dbReference type="InterPro" id="IPR011006">
    <property type="entry name" value="CheY-like_superfamily"/>
</dbReference>
<comment type="subcellular location">
    <subcellularLocation>
        <location evidence="1">Cytoplasm</location>
    </subcellularLocation>
</comment>
<dbReference type="RefSeq" id="WP_186888181.1">
    <property type="nucleotide sequence ID" value="NZ_JACONZ010000003.1"/>
</dbReference>
<comment type="function">
    <text evidence="9">May play the central regulatory role in sporulation. It may be an element of the effector pathway responsible for the activation of sporulation genes in response to nutritional stress. Spo0A may act in concert with spo0H (a sigma factor) to control the expression of some genes that are critical to the sporulation process.</text>
</comment>
<evidence type="ECO:0000259" key="11">
    <source>
        <dbReference type="PROSITE" id="PS01124"/>
    </source>
</evidence>
<dbReference type="SMART" id="SM00342">
    <property type="entry name" value="HTH_ARAC"/>
    <property type="match status" value="1"/>
</dbReference>
<evidence type="ECO:0000313" key="14">
    <source>
        <dbReference type="Proteomes" id="UP000659630"/>
    </source>
</evidence>
<keyword evidence="14" id="KW-1185">Reference proteome</keyword>
<evidence type="ECO:0000256" key="5">
    <source>
        <dbReference type="ARBA" id="ARBA00023012"/>
    </source>
</evidence>
<dbReference type="SUPFAM" id="SSF52172">
    <property type="entry name" value="CheY-like"/>
    <property type="match status" value="1"/>
</dbReference>
<dbReference type="GO" id="GO:0005737">
    <property type="term" value="C:cytoplasm"/>
    <property type="evidence" value="ECO:0007669"/>
    <property type="project" value="UniProtKB-SubCell"/>
</dbReference>
<feature type="domain" description="HTH araC/xylS-type" evidence="11">
    <location>
        <begin position="437"/>
        <end position="535"/>
    </location>
</feature>
<dbReference type="PANTHER" id="PTHR42713:SF3">
    <property type="entry name" value="TRANSCRIPTIONAL REGULATORY PROTEIN HPTR"/>
    <property type="match status" value="1"/>
</dbReference>
<comment type="caution">
    <text evidence="13">The sequence shown here is derived from an EMBL/GenBank/DDBJ whole genome shotgun (WGS) entry which is preliminary data.</text>
</comment>
<evidence type="ECO:0000256" key="6">
    <source>
        <dbReference type="ARBA" id="ARBA00023015"/>
    </source>
</evidence>
<feature type="modified residue" description="4-aspartylphosphate" evidence="10">
    <location>
        <position position="55"/>
    </location>
</feature>
<dbReference type="InterPro" id="IPR020449">
    <property type="entry name" value="Tscrpt_reg_AraC-type_HTH"/>
</dbReference>
<dbReference type="Pfam" id="PF00072">
    <property type="entry name" value="Response_reg"/>
    <property type="match status" value="1"/>
</dbReference>
<dbReference type="GO" id="GO:0043565">
    <property type="term" value="F:sequence-specific DNA binding"/>
    <property type="evidence" value="ECO:0007669"/>
    <property type="project" value="InterPro"/>
</dbReference>
<evidence type="ECO:0000256" key="3">
    <source>
        <dbReference type="ARBA" id="ARBA00022490"/>
    </source>
</evidence>
<dbReference type="EMBL" id="JACONZ010000003">
    <property type="protein sequence ID" value="MBC5581819.1"/>
    <property type="molecule type" value="Genomic_DNA"/>
</dbReference>
<dbReference type="SMART" id="SM00448">
    <property type="entry name" value="REC"/>
    <property type="match status" value="1"/>
</dbReference>
<protein>
    <recommendedName>
        <fullName evidence="2">Stage 0 sporulation protein A homolog</fullName>
    </recommendedName>
</protein>
<dbReference type="Proteomes" id="UP000659630">
    <property type="component" value="Unassembled WGS sequence"/>
</dbReference>